<evidence type="ECO:0000313" key="2">
    <source>
        <dbReference type="Proteomes" id="UP000507470"/>
    </source>
</evidence>
<dbReference type="SUPFAM" id="SSF101898">
    <property type="entry name" value="NHL repeat"/>
    <property type="match status" value="1"/>
</dbReference>
<dbReference type="Gene3D" id="2.130.10.10">
    <property type="entry name" value="YVTN repeat-like/Quinoprotein amine dehydrogenase"/>
    <property type="match status" value="1"/>
</dbReference>
<gene>
    <name evidence="1" type="ORF">MCOR_39942</name>
</gene>
<keyword evidence="2" id="KW-1185">Reference proteome</keyword>
<dbReference type="EMBL" id="CACVKT020007206">
    <property type="protein sequence ID" value="CAC5406360.1"/>
    <property type="molecule type" value="Genomic_DNA"/>
</dbReference>
<evidence type="ECO:0008006" key="3">
    <source>
        <dbReference type="Google" id="ProtNLM"/>
    </source>
</evidence>
<protein>
    <recommendedName>
        <fullName evidence="3">DZIP3-like HEPN domain-containing protein</fullName>
    </recommendedName>
</protein>
<dbReference type="Gene3D" id="2.40.10.500">
    <property type="match status" value="1"/>
</dbReference>
<sequence>MSTASKERQARLCNIVKKLFPKVMQQIFKECVSPRGLQGKYKQKFITIDFTENEISLMEKLPNIDDFTIELCYKILRYENVLHEPSCKWGNVPQDTEVEIGDDVQRILNATNDVISRKSEEISELYYEEFHNRTHQVLKRVDEYLCQDTCSQLYQMIHSSDINISDMLQELTLMQAVNDATINMSSLDKNRCAKCSMVVMEVFPMIMQEFMAQTGTPAKTLYNDIMRNDPFRRKLNKIELDMVDTLMTDEYTKIDVSLSYKIIVNFFQFSIPQPSRQWGANPTNTEIGIGDDIERIRRIRNSFVHRVNANISEALFDNFFVTFIEVGKRIDAYLNKPPNNGYAHDVEQCKTCVLDPEVQKKLLDARADIEQLKEKYRFVIGNPGKEIHIFVGKSTEAAIEKIRAEEDQKESYTKLRIIIHEVDESEEVVHRINSLIEDLNHVNSENIYFKGAEKGSIILFIDIKNRVILDDGLFQSEVSTFIQKLFKFCKLTCYFRTQIYAVIASAAEEFEEPTINLPEKATGTCLMGNKGQVVVNFEVKNKIFDSPDSLNRTLKGFFNTLLMKGNGTNLLGKTDVYAELVKSEEAYTQAVTPEENLSTTKESFTQAQTRVKYNLPVSVTLRQQLNIKKSTNENLSMFCCIKIDNTLVFTDTRNNRLIICNSDGTDIHHIPLPYKPYYMTVVNINTVAVSCGHYNTIQIINISTGSVTSTINTSGRCYAISYNDNNLYVVIDFSIIHVMDLTGKVIRTIPLPSDHIWEITVDRDRLVCLVITSIYYCSLDGELIWKFEKDKFQDLSRVTTDNEGNVFVTNYKTNTVVVVSDDGQHHRELLTKSDGLDRPKGIYFDKKENILLVCNWSDGKAFLFDVKRKPT</sequence>
<organism evidence="1 2">
    <name type="scientific">Mytilus coruscus</name>
    <name type="common">Sea mussel</name>
    <dbReference type="NCBI Taxonomy" id="42192"/>
    <lineage>
        <taxon>Eukaryota</taxon>
        <taxon>Metazoa</taxon>
        <taxon>Spiralia</taxon>
        <taxon>Lophotrochozoa</taxon>
        <taxon>Mollusca</taxon>
        <taxon>Bivalvia</taxon>
        <taxon>Autobranchia</taxon>
        <taxon>Pteriomorphia</taxon>
        <taxon>Mytilida</taxon>
        <taxon>Mytiloidea</taxon>
        <taxon>Mytilidae</taxon>
        <taxon>Mytilinae</taxon>
        <taxon>Mytilus</taxon>
    </lineage>
</organism>
<proteinExistence type="predicted"/>
<dbReference type="Proteomes" id="UP000507470">
    <property type="component" value="Unassembled WGS sequence"/>
</dbReference>
<accession>A0A6J8DH64</accession>
<evidence type="ECO:0000313" key="1">
    <source>
        <dbReference type="EMBL" id="CAC5406360.1"/>
    </source>
</evidence>
<dbReference type="InterPro" id="IPR015943">
    <property type="entry name" value="WD40/YVTN_repeat-like_dom_sf"/>
</dbReference>
<name>A0A6J8DH64_MYTCO</name>
<dbReference type="OrthoDB" id="6112132at2759"/>
<dbReference type="AlphaFoldDB" id="A0A6J8DH64"/>
<reference evidence="1 2" key="1">
    <citation type="submission" date="2020-06" db="EMBL/GenBank/DDBJ databases">
        <authorList>
            <person name="Li R."/>
            <person name="Bekaert M."/>
        </authorList>
    </citation>
    <scope>NUCLEOTIDE SEQUENCE [LARGE SCALE GENOMIC DNA]</scope>
    <source>
        <strain evidence="2">wild</strain>
    </source>
</reference>